<dbReference type="AlphaFoldDB" id="E1IGV8"/>
<dbReference type="Proteomes" id="UP000054010">
    <property type="component" value="Unassembled WGS sequence"/>
</dbReference>
<proteinExistence type="predicted"/>
<comment type="caution">
    <text evidence="2">The sequence shown here is derived from an EMBL/GenBank/DDBJ whole genome shotgun (WGS) entry which is preliminary data.</text>
</comment>
<sequence>MFLQGSFALISPAALIQTLCQEQRTVTITASRGNGTARIWIIEGLVVGARCNEHTDEEALYRLAQWADGMFTVSGGAEDAPMTMEAEAETLLLEAARRRDEGDLAPPPHAPADLRLDQILADCPALSGGALVRSDGASIMSGMPVSAPLVATSLAVIGVALGNTSGMAAYIGPGQRLLLTRSAAGHILLAAVRPGEGLGEAGAQLERIVGTALPA</sequence>
<dbReference type="OrthoDB" id="157911at2"/>
<name>E1IGV8_9CHLR</name>
<gene>
    <name evidence="2" type="ORF">OSCT_2559</name>
</gene>
<dbReference type="InterPro" id="IPR025497">
    <property type="entry name" value="PatA-like_N"/>
</dbReference>
<accession>E1IGV8</accession>
<organism evidence="2 3">
    <name type="scientific">Oscillochloris trichoides DG-6</name>
    <dbReference type="NCBI Taxonomy" id="765420"/>
    <lineage>
        <taxon>Bacteria</taxon>
        <taxon>Bacillati</taxon>
        <taxon>Chloroflexota</taxon>
        <taxon>Chloroflexia</taxon>
        <taxon>Chloroflexales</taxon>
        <taxon>Chloroflexineae</taxon>
        <taxon>Oscillochloridaceae</taxon>
        <taxon>Oscillochloris</taxon>
    </lineage>
</organism>
<reference evidence="2 3" key="1">
    <citation type="journal article" date="2011" name="J. Bacteriol.">
        <title>Draft genome sequence of the anoxygenic filamentous phototrophic bacterium Oscillochloris trichoides subsp. DG-6.</title>
        <authorList>
            <person name="Kuznetsov B.B."/>
            <person name="Ivanovsky R.N."/>
            <person name="Keppen O.I."/>
            <person name="Sukhacheva M.V."/>
            <person name="Bumazhkin B.K."/>
            <person name="Patutina E.O."/>
            <person name="Beletsky A.V."/>
            <person name="Mardanov A.V."/>
            <person name="Baslerov R.V."/>
            <person name="Panteleeva A.N."/>
            <person name="Kolganova T.V."/>
            <person name="Ravin N.V."/>
            <person name="Skryabin K.G."/>
        </authorList>
    </citation>
    <scope>NUCLEOTIDE SEQUENCE [LARGE SCALE GENOMIC DNA]</scope>
    <source>
        <strain evidence="2 3">DG-6</strain>
    </source>
</reference>
<keyword evidence="3" id="KW-1185">Reference proteome</keyword>
<feature type="domain" description="PatA-like N-terminal" evidence="1">
    <location>
        <begin position="4"/>
        <end position="101"/>
    </location>
</feature>
<dbReference type="STRING" id="765420.OSCT_2559"/>
<dbReference type="eggNOG" id="COG0745">
    <property type="taxonomic scope" value="Bacteria"/>
</dbReference>
<dbReference type="HOGENOM" id="CLU_1282170_0_0_0"/>
<protein>
    <recommendedName>
        <fullName evidence="1">PatA-like N-terminal domain-containing protein</fullName>
    </recommendedName>
</protein>
<dbReference type="PANTHER" id="PTHR36304">
    <property type="entry name" value="DOMAIN GTPASE-ACTIVATING PROTEIN, PUTATIVE-RELATED-RELATED"/>
    <property type="match status" value="1"/>
</dbReference>
<evidence type="ECO:0000259" key="1">
    <source>
        <dbReference type="Pfam" id="PF14332"/>
    </source>
</evidence>
<evidence type="ECO:0000313" key="3">
    <source>
        <dbReference type="Proteomes" id="UP000054010"/>
    </source>
</evidence>
<dbReference type="EMBL" id="ADVR01000112">
    <property type="protein sequence ID" value="EFO79433.1"/>
    <property type="molecule type" value="Genomic_DNA"/>
</dbReference>
<evidence type="ECO:0000313" key="2">
    <source>
        <dbReference type="EMBL" id="EFO79433.1"/>
    </source>
</evidence>
<dbReference type="PANTHER" id="PTHR36304:SF4">
    <property type="entry name" value="DUF4388 DOMAIN-CONTAINING PROTEIN"/>
    <property type="match status" value="1"/>
</dbReference>
<dbReference type="Pfam" id="PF14332">
    <property type="entry name" value="DUF4388"/>
    <property type="match status" value="1"/>
</dbReference>